<reference evidence="2 3" key="1">
    <citation type="submission" date="2013-11" db="EMBL/GenBank/DDBJ databases">
        <title>The Genome Sequence of Phytophthora parasitica CJ01A1.</title>
        <authorList>
            <consortium name="The Broad Institute Genomics Platform"/>
            <person name="Russ C."/>
            <person name="Tyler B."/>
            <person name="Panabieres F."/>
            <person name="Shan W."/>
            <person name="Tripathy S."/>
            <person name="Grunwald N."/>
            <person name="Machado M."/>
            <person name="Johnson C.S."/>
            <person name="Walker B."/>
            <person name="Young S.K."/>
            <person name="Zeng Q."/>
            <person name="Gargeya S."/>
            <person name="Fitzgerald M."/>
            <person name="Haas B."/>
            <person name="Abouelleil A."/>
            <person name="Allen A.W."/>
            <person name="Alvarado L."/>
            <person name="Arachchi H.M."/>
            <person name="Berlin A.M."/>
            <person name="Chapman S.B."/>
            <person name="Gainer-Dewar J."/>
            <person name="Goldberg J."/>
            <person name="Griggs A."/>
            <person name="Gujja S."/>
            <person name="Hansen M."/>
            <person name="Howarth C."/>
            <person name="Imamovic A."/>
            <person name="Ireland A."/>
            <person name="Larimer J."/>
            <person name="McCowan C."/>
            <person name="Murphy C."/>
            <person name="Pearson M."/>
            <person name="Poon T.W."/>
            <person name="Priest M."/>
            <person name="Roberts A."/>
            <person name="Saif S."/>
            <person name="Shea T."/>
            <person name="Sisk P."/>
            <person name="Sykes S."/>
            <person name="Wortman J."/>
            <person name="Nusbaum C."/>
            <person name="Birren B."/>
        </authorList>
    </citation>
    <scope>NUCLEOTIDE SEQUENCE [LARGE SCALE GENOMIC DNA]</scope>
    <source>
        <strain evidence="2 3">CJ01A1</strain>
    </source>
</reference>
<dbReference type="Proteomes" id="UP000018958">
    <property type="component" value="Unassembled WGS sequence"/>
</dbReference>
<dbReference type="AlphaFoldDB" id="W2XSW1"/>
<feature type="region of interest" description="Disordered" evidence="1">
    <location>
        <begin position="1"/>
        <end position="26"/>
    </location>
</feature>
<feature type="compositionally biased region" description="Basic and acidic residues" evidence="1">
    <location>
        <begin position="1"/>
        <end position="22"/>
    </location>
</feature>
<protein>
    <submittedName>
        <fullName evidence="2">Uncharacterized protein</fullName>
    </submittedName>
</protein>
<sequence length="102" mass="11940">MESEAEELRERCEYHRERRHSQGDGSFSVFKSKVNTYLSDNRQRMFNQGIFLTMTEARMALLEDAEYASIGCMHRHLVVSMALHCQRAVEDALKMEDMQYGT</sequence>
<dbReference type="OrthoDB" id="98557at2759"/>
<gene>
    <name evidence="2" type="ORF">F441_01391</name>
</gene>
<comment type="caution">
    <text evidence="2">The sequence shown here is derived from an EMBL/GenBank/DDBJ whole genome shotgun (WGS) entry which is preliminary data.</text>
</comment>
<accession>W2XSW1</accession>
<proteinExistence type="predicted"/>
<evidence type="ECO:0000256" key="1">
    <source>
        <dbReference type="SAM" id="MobiDB-lite"/>
    </source>
</evidence>
<evidence type="ECO:0000313" key="2">
    <source>
        <dbReference type="EMBL" id="ETP25751.1"/>
    </source>
</evidence>
<organism evidence="2 3">
    <name type="scientific">Phytophthora nicotianae CJ01A1</name>
    <dbReference type="NCBI Taxonomy" id="1317063"/>
    <lineage>
        <taxon>Eukaryota</taxon>
        <taxon>Sar</taxon>
        <taxon>Stramenopiles</taxon>
        <taxon>Oomycota</taxon>
        <taxon>Peronosporomycetes</taxon>
        <taxon>Peronosporales</taxon>
        <taxon>Peronosporaceae</taxon>
        <taxon>Phytophthora</taxon>
    </lineage>
</organism>
<evidence type="ECO:0000313" key="3">
    <source>
        <dbReference type="Proteomes" id="UP000018958"/>
    </source>
</evidence>
<dbReference type="EMBL" id="ANIX01000280">
    <property type="protein sequence ID" value="ETP25751.1"/>
    <property type="molecule type" value="Genomic_DNA"/>
</dbReference>
<name>W2XSW1_PHYNI</name>